<feature type="transmembrane region" description="Helical" evidence="11">
    <location>
        <begin position="532"/>
        <end position="556"/>
    </location>
</feature>
<dbReference type="eggNOG" id="KOG2468">
    <property type="taxonomic scope" value="Eukaryota"/>
</dbReference>
<dbReference type="AlphaFoldDB" id="F0ZD91"/>
<gene>
    <name evidence="12" type="ORF">DICPUDRAFT_29220</name>
</gene>
<sequence>MNKKKKLNNIINKNSDNSNNDNDENNNVIYDQNNKCINHNNKLNIEFILQISISIIVLLISFISIGDGENRNLILLSLIVNIIIQFYLHNKSKFSKINNKSIIQRPLVTDWGLSLSASLLPNVLVILLYNINRIVGSNNNSTDSFNIDLVLFHLLSVSIVSPLYLLNYLSLSGLSSPSKDKSSPPLSSANSFNTPPPTNNKFIVYFISFITSLAVLIFSSESDLINISDNKIINITIVSVLLQFVNIIYILVCKQLLEKLTASFTIGEASVISQFLSILISESFRYIFDLLITDGNNNNNYNNSYKFNNLNILYCFYSLILGALLVVLISSIFGIASNLRKLVVSKSFLQSPIVETTTTITSNNDITIKSNTKTIIISKFSENKQIIIKSTQFYLLVVGVIFLIIYPVLSYQVGQNPFEWVFEYIASSQEIMWLMIIWSMLLVCTIVLYQPSIHSEIPMIISRKYFHILAIVMFTPPLLFFPRFQMNTFMVLSYAVSISALVLLELLKYSMAPPLAEPIKIYMDRFLDSRDSGIATLTHLYLLLGCSIPLFFTFFIDLLGNAAVTSSKPYHVLSPFSGIVTIGVGDTMASYFGVKYGRTKWFGSSHKSIEGTIAGSVFTILASLLFYFFTSSSFTTFTLFKIIFASTLCSVIEASTNQIDNLILPIFYFILINL</sequence>
<accession>F0ZD91</accession>
<feature type="compositionally biased region" description="Low complexity" evidence="10">
    <location>
        <begin position="8"/>
        <end position="20"/>
    </location>
</feature>
<evidence type="ECO:0000313" key="13">
    <source>
        <dbReference type="Proteomes" id="UP000001064"/>
    </source>
</evidence>
<evidence type="ECO:0000256" key="5">
    <source>
        <dbReference type="ARBA" id="ARBA00022692"/>
    </source>
</evidence>
<dbReference type="EMBL" id="GL870984">
    <property type="protein sequence ID" value="EGC38097.1"/>
    <property type="molecule type" value="Genomic_DNA"/>
</dbReference>
<feature type="transmembrane region" description="Helical" evidence="11">
    <location>
        <begin position="47"/>
        <end position="66"/>
    </location>
</feature>
<evidence type="ECO:0000256" key="4">
    <source>
        <dbReference type="ARBA" id="ARBA00022679"/>
    </source>
</evidence>
<proteinExistence type="inferred from homology"/>
<dbReference type="GO" id="GO:0004168">
    <property type="term" value="F:dolichol kinase activity"/>
    <property type="evidence" value="ECO:0000318"/>
    <property type="project" value="GO_Central"/>
</dbReference>
<keyword evidence="5 11" id="KW-0812">Transmembrane</keyword>
<dbReference type="GO" id="GO:0043048">
    <property type="term" value="P:dolichyl monophosphate biosynthetic process"/>
    <property type="evidence" value="ECO:0000318"/>
    <property type="project" value="GO_Central"/>
</dbReference>
<feature type="transmembrane region" description="Helical" evidence="11">
    <location>
        <begin position="151"/>
        <end position="171"/>
    </location>
</feature>
<dbReference type="InterPro" id="IPR032974">
    <property type="entry name" value="Polypren_kinase"/>
</dbReference>
<dbReference type="GeneID" id="10502848"/>
<dbReference type="FunCoup" id="F0ZD91">
    <property type="interactions" value="40"/>
</dbReference>
<keyword evidence="6" id="KW-0418">Kinase</keyword>
<evidence type="ECO:0000256" key="7">
    <source>
        <dbReference type="ARBA" id="ARBA00022824"/>
    </source>
</evidence>
<feature type="transmembrane region" description="Helical" evidence="11">
    <location>
        <begin position="311"/>
        <end position="336"/>
    </location>
</feature>
<keyword evidence="13" id="KW-1185">Reference proteome</keyword>
<feature type="region of interest" description="Disordered" evidence="10">
    <location>
        <begin position="1"/>
        <end position="25"/>
    </location>
</feature>
<dbReference type="RefSeq" id="XP_003285404.1">
    <property type="nucleotide sequence ID" value="XM_003285356.1"/>
</dbReference>
<dbReference type="EC" id="2.7.1.108" evidence="3"/>
<organism evidence="12 13">
    <name type="scientific">Dictyostelium purpureum</name>
    <name type="common">Slime mold</name>
    <dbReference type="NCBI Taxonomy" id="5786"/>
    <lineage>
        <taxon>Eukaryota</taxon>
        <taxon>Amoebozoa</taxon>
        <taxon>Evosea</taxon>
        <taxon>Eumycetozoa</taxon>
        <taxon>Dictyostelia</taxon>
        <taxon>Dictyosteliales</taxon>
        <taxon>Dictyosteliaceae</taxon>
        <taxon>Dictyostelium</taxon>
    </lineage>
</organism>
<dbReference type="KEGG" id="dpp:DICPUDRAFT_29220"/>
<feature type="transmembrane region" description="Helical" evidence="11">
    <location>
        <begin position="576"/>
        <end position="597"/>
    </location>
</feature>
<evidence type="ECO:0000256" key="9">
    <source>
        <dbReference type="ARBA" id="ARBA00023136"/>
    </source>
</evidence>
<dbReference type="STRING" id="5786.F0ZD91"/>
<dbReference type="Proteomes" id="UP000001064">
    <property type="component" value="Unassembled WGS sequence"/>
</dbReference>
<evidence type="ECO:0000313" key="12">
    <source>
        <dbReference type="EMBL" id="EGC38097.1"/>
    </source>
</evidence>
<evidence type="ECO:0000256" key="10">
    <source>
        <dbReference type="SAM" id="MobiDB-lite"/>
    </source>
</evidence>
<feature type="transmembrane region" description="Helical" evidence="11">
    <location>
        <begin position="465"/>
        <end position="485"/>
    </location>
</feature>
<comment type="subcellular location">
    <subcellularLocation>
        <location evidence="1">Endoplasmic reticulum membrane</location>
        <topology evidence="1">Multi-pass membrane protein</topology>
    </subcellularLocation>
</comment>
<feature type="transmembrane region" description="Helical" evidence="11">
    <location>
        <begin position="111"/>
        <end position="131"/>
    </location>
</feature>
<keyword evidence="7" id="KW-0256">Endoplasmic reticulum</keyword>
<keyword evidence="4" id="KW-0808">Transferase</keyword>
<feature type="transmembrane region" description="Helical" evidence="11">
    <location>
        <begin position="202"/>
        <end position="220"/>
    </location>
</feature>
<evidence type="ECO:0000256" key="3">
    <source>
        <dbReference type="ARBA" id="ARBA00012132"/>
    </source>
</evidence>
<evidence type="ECO:0000256" key="8">
    <source>
        <dbReference type="ARBA" id="ARBA00022989"/>
    </source>
</evidence>
<reference evidence="13" key="1">
    <citation type="journal article" date="2011" name="Genome Biol.">
        <title>Comparative genomics of the social amoebae Dictyostelium discoideum and Dictyostelium purpureum.</title>
        <authorList>
            <consortium name="US DOE Joint Genome Institute (JGI-PGF)"/>
            <person name="Sucgang R."/>
            <person name="Kuo A."/>
            <person name="Tian X."/>
            <person name="Salerno W."/>
            <person name="Parikh A."/>
            <person name="Feasley C.L."/>
            <person name="Dalin E."/>
            <person name="Tu H."/>
            <person name="Huang E."/>
            <person name="Barry K."/>
            <person name="Lindquist E."/>
            <person name="Shapiro H."/>
            <person name="Bruce D."/>
            <person name="Schmutz J."/>
            <person name="Salamov A."/>
            <person name="Fey P."/>
            <person name="Gaudet P."/>
            <person name="Anjard C."/>
            <person name="Babu M.M."/>
            <person name="Basu S."/>
            <person name="Bushmanova Y."/>
            <person name="van der Wel H."/>
            <person name="Katoh-Kurasawa M."/>
            <person name="Dinh C."/>
            <person name="Coutinho P.M."/>
            <person name="Saito T."/>
            <person name="Elias M."/>
            <person name="Schaap P."/>
            <person name="Kay R.R."/>
            <person name="Henrissat B."/>
            <person name="Eichinger L."/>
            <person name="Rivero F."/>
            <person name="Putnam N.H."/>
            <person name="West C.M."/>
            <person name="Loomis W.F."/>
            <person name="Chisholm R.L."/>
            <person name="Shaulsky G."/>
            <person name="Strassmann J.E."/>
            <person name="Queller D.C."/>
            <person name="Kuspa A."/>
            <person name="Grigoriev I.V."/>
        </authorList>
    </citation>
    <scope>NUCLEOTIDE SEQUENCE [LARGE SCALE GENOMIC DNA]</scope>
    <source>
        <strain evidence="13">QSDP1</strain>
    </source>
</reference>
<protein>
    <recommendedName>
        <fullName evidence="3">dolichol kinase</fullName>
        <ecNumber evidence="3">2.7.1.108</ecNumber>
    </recommendedName>
</protein>
<comment type="similarity">
    <text evidence="2">Belongs to the polyprenol kinase family.</text>
</comment>
<dbReference type="GO" id="GO:0005789">
    <property type="term" value="C:endoplasmic reticulum membrane"/>
    <property type="evidence" value="ECO:0000318"/>
    <property type="project" value="GO_Central"/>
</dbReference>
<evidence type="ECO:0000256" key="2">
    <source>
        <dbReference type="ARBA" id="ARBA00010794"/>
    </source>
</evidence>
<evidence type="ECO:0000256" key="1">
    <source>
        <dbReference type="ARBA" id="ARBA00004477"/>
    </source>
</evidence>
<dbReference type="PANTHER" id="PTHR13205">
    <property type="entry name" value="TRANSMEMBRANE PROTEIN 15-RELATED"/>
    <property type="match status" value="1"/>
</dbReference>
<feature type="transmembrane region" description="Helical" evidence="11">
    <location>
        <begin position="232"/>
        <end position="252"/>
    </location>
</feature>
<name>F0ZD91_DICPU</name>
<feature type="transmembrane region" description="Helical" evidence="11">
    <location>
        <begin position="609"/>
        <end position="628"/>
    </location>
</feature>
<keyword evidence="8 11" id="KW-1133">Transmembrane helix</keyword>
<keyword evidence="9 11" id="KW-0472">Membrane</keyword>
<evidence type="ECO:0000256" key="11">
    <source>
        <dbReference type="SAM" id="Phobius"/>
    </source>
</evidence>
<feature type="transmembrane region" description="Helical" evidence="11">
    <location>
        <begin position="393"/>
        <end position="411"/>
    </location>
</feature>
<feature type="transmembrane region" description="Helical" evidence="11">
    <location>
        <begin position="431"/>
        <end position="453"/>
    </location>
</feature>
<dbReference type="OMA" id="KCKMYSF"/>
<dbReference type="PANTHER" id="PTHR13205:SF15">
    <property type="entry name" value="DOLICHOL KINASE"/>
    <property type="match status" value="1"/>
</dbReference>
<dbReference type="OrthoDB" id="377083at2759"/>
<dbReference type="VEuPathDB" id="AmoebaDB:DICPUDRAFT_29220"/>
<feature type="transmembrane region" description="Helical" evidence="11">
    <location>
        <begin position="491"/>
        <end position="511"/>
    </location>
</feature>
<evidence type="ECO:0000256" key="6">
    <source>
        <dbReference type="ARBA" id="ARBA00022777"/>
    </source>
</evidence>
<dbReference type="InParanoid" id="F0ZD91"/>